<name>A0ABQ9E9I0_TEGGR</name>
<comment type="caution">
    <text evidence="1">The sequence shown here is derived from an EMBL/GenBank/DDBJ whole genome shotgun (WGS) entry which is preliminary data.</text>
</comment>
<proteinExistence type="predicted"/>
<evidence type="ECO:0000313" key="2">
    <source>
        <dbReference type="Proteomes" id="UP001217089"/>
    </source>
</evidence>
<evidence type="ECO:0000313" key="1">
    <source>
        <dbReference type="EMBL" id="KAJ8300192.1"/>
    </source>
</evidence>
<dbReference type="Proteomes" id="UP001217089">
    <property type="component" value="Unassembled WGS sequence"/>
</dbReference>
<dbReference type="EMBL" id="JARBDR010000919">
    <property type="protein sequence ID" value="KAJ8300192.1"/>
    <property type="molecule type" value="Genomic_DNA"/>
</dbReference>
<accession>A0ABQ9E9I0</accession>
<protein>
    <submittedName>
        <fullName evidence="1">Uncharacterized protein</fullName>
    </submittedName>
</protein>
<keyword evidence="2" id="KW-1185">Reference proteome</keyword>
<reference evidence="1 2" key="1">
    <citation type="submission" date="2022-12" db="EMBL/GenBank/DDBJ databases">
        <title>Chromosome-level genome of Tegillarca granosa.</title>
        <authorList>
            <person name="Kim J."/>
        </authorList>
    </citation>
    <scope>NUCLEOTIDE SEQUENCE [LARGE SCALE GENOMIC DNA]</scope>
    <source>
        <strain evidence="1">Teg-2019</strain>
        <tissue evidence="1">Adductor muscle</tissue>
    </source>
</reference>
<gene>
    <name evidence="1" type="ORF">KUTeg_021711</name>
</gene>
<organism evidence="1 2">
    <name type="scientific">Tegillarca granosa</name>
    <name type="common">Malaysian cockle</name>
    <name type="synonym">Anadara granosa</name>
    <dbReference type="NCBI Taxonomy" id="220873"/>
    <lineage>
        <taxon>Eukaryota</taxon>
        <taxon>Metazoa</taxon>
        <taxon>Spiralia</taxon>
        <taxon>Lophotrochozoa</taxon>
        <taxon>Mollusca</taxon>
        <taxon>Bivalvia</taxon>
        <taxon>Autobranchia</taxon>
        <taxon>Pteriomorphia</taxon>
        <taxon>Arcoida</taxon>
        <taxon>Arcoidea</taxon>
        <taxon>Arcidae</taxon>
        <taxon>Tegillarca</taxon>
    </lineage>
</organism>
<sequence length="74" mass="8394">MRMSRSNKVLLGVRDAHDDLAALSLRALADMIPILGRDVFDRKLHGMDDKNHKNSENGMGNILLKDLAKLRYTF</sequence>